<evidence type="ECO:0008006" key="3">
    <source>
        <dbReference type="Google" id="ProtNLM"/>
    </source>
</evidence>
<name>A0ABQ2ER66_9DEIO</name>
<sequence length="197" mass="22700">MSLFVLLWIGQALSGWAVHNQDMEELKQRALTFGQYLLPAHFWSATTENWEGEFLLMAAFMVMTVYLKQRGTAESNPYPEEETEEQRQRARRDIAVRGFWKRKTLTIVLLGLFLTSLLVHLNNSMRGFNHERLARGQDPLLLGEFLREPQFYFESAQNWQSEFLAVAAIMVLTIFLRQVGSSQSKALEDPDVKPSDG</sequence>
<dbReference type="InterPro" id="IPR046657">
    <property type="entry name" value="DUF6766"/>
</dbReference>
<evidence type="ECO:0000313" key="1">
    <source>
        <dbReference type="EMBL" id="GGK18416.1"/>
    </source>
</evidence>
<proteinExistence type="predicted"/>
<protein>
    <recommendedName>
        <fullName evidence="3">Transmembrane protein</fullName>
    </recommendedName>
</protein>
<reference evidence="2" key="1">
    <citation type="journal article" date="2019" name="Int. J. Syst. Evol. Microbiol.">
        <title>The Global Catalogue of Microorganisms (GCM) 10K type strain sequencing project: providing services to taxonomists for standard genome sequencing and annotation.</title>
        <authorList>
            <consortium name="The Broad Institute Genomics Platform"/>
            <consortium name="The Broad Institute Genome Sequencing Center for Infectious Disease"/>
            <person name="Wu L."/>
            <person name="Ma J."/>
        </authorList>
    </citation>
    <scope>NUCLEOTIDE SEQUENCE [LARGE SCALE GENOMIC DNA]</scope>
    <source>
        <strain evidence="2">JCM 30331</strain>
    </source>
</reference>
<keyword evidence="2" id="KW-1185">Reference proteome</keyword>
<gene>
    <name evidence="1" type="ORF">GCM10008955_09800</name>
</gene>
<dbReference type="Pfam" id="PF20554">
    <property type="entry name" value="DUF6766"/>
    <property type="match status" value="1"/>
</dbReference>
<accession>A0ABQ2ER66</accession>
<organism evidence="1 2">
    <name type="scientific">Deinococcus malanensis</name>
    <dbReference type="NCBI Taxonomy" id="1706855"/>
    <lineage>
        <taxon>Bacteria</taxon>
        <taxon>Thermotogati</taxon>
        <taxon>Deinococcota</taxon>
        <taxon>Deinococci</taxon>
        <taxon>Deinococcales</taxon>
        <taxon>Deinococcaceae</taxon>
        <taxon>Deinococcus</taxon>
    </lineage>
</organism>
<comment type="caution">
    <text evidence="1">The sequence shown here is derived from an EMBL/GenBank/DDBJ whole genome shotgun (WGS) entry which is preliminary data.</text>
</comment>
<dbReference type="EMBL" id="BMPP01000003">
    <property type="protein sequence ID" value="GGK18416.1"/>
    <property type="molecule type" value="Genomic_DNA"/>
</dbReference>
<evidence type="ECO:0000313" key="2">
    <source>
        <dbReference type="Proteomes" id="UP000647587"/>
    </source>
</evidence>
<dbReference type="Proteomes" id="UP000647587">
    <property type="component" value="Unassembled WGS sequence"/>
</dbReference>